<organism evidence="2 3">
    <name type="scientific">Arsukibacterium indicum</name>
    <dbReference type="NCBI Taxonomy" id="2848612"/>
    <lineage>
        <taxon>Bacteria</taxon>
        <taxon>Pseudomonadati</taxon>
        <taxon>Pseudomonadota</taxon>
        <taxon>Gammaproteobacteria</taxon>
        <taxon>Chromatiales</taxon>
        <taxon>Chromatiaceae</taxon>
        <taxon>Arsukibacterium</taxon>
    </lineage>
</organism>
<sequence length="292" mass="32794">MAVKRKKLKNESVESAPKKDETKKNKKLIKKEILPEFSVGHFSLLLDTELKSIKNLLKKNKTLLAKSDAEKLKDIAVSSEKKQKIALLLLHDTEAYKLIGKGYKSFGKFVEENLSLTPPNASRIVNAARIAKDHFGVEYVETLSTDSLLPLTKLDEQEILFVIEHLKEVNNTDVLDKSHVTRQSVEDAISAVLKQNEPDSSSEKVVELEEVTLKAKLTTDPTLRRVEILEKFVAAYECQTTKNSYKALTKALVSVLSQQNLINAYSLISEKVSENIASEVQDMMKNLQKPVS</sequence>
<keyword evidence="3" id="KW-1185">Reference proteome</keyword>
<reference evidence="2 3" key="1">
    <citation type="submission" date="2021-06" db="EMBL/GenBank/DDBJ databases">
        <title>Rheinheimera indica sp. nov., isolated from deep-sea sediment.</title>
        <authorList>
            <person name="Wang Z."/>
            <person name="Zhang X.-Y."/>
        </authorList>
    </citation>
    <scope>NUCLEOTIDE SEQUENCE [LARGE SCALE GENOMIC DNA]</scope>
    <source>
        <strain evidence="2 3">SM2107</strain>
    </source>
</reference>
<feature type="compositionally biased region" description="Basic and acidic residues" evidence="1">
    <location>
        <begin position="9"/>
        <end position="23"/>
    </location>
</feature>
<protein>
    <recommendedName>
        <fullName evidence="4">DUF3102 domain-containing protein</fullName>
    </recommendedName>
</protein>
<dbReference type="Proteomes" id="UP000704611">
    <property type="component" value="Unassembled WGS sequence"/>
</dbReference>
<accession>A0ABS6MJF4</accession>
<dbReference type="EMBL" id="JAHRID010000003">
    <property type="protein sequence ID" value="MBV2128924.1"/>
    <property type="molecule type" value="Genomic_DNA"/>
</dbReference>
<dbReference type="RefSeq" id="WP_217668566.1">
    <property type="nucleotide sequence ID" value="NZ_JAHRID010000003.1"/>
</dbReference>
<evidence type="ECO:0000256" key="1">
    <source>
        <dbReference type="SAM" id="MobiDB-lite"/>
    </source>
</evidence>
<evidence type="ECO:0000313" key="3">
    <source>
        <dbReference type="Proteomes" id="UP000704611"/>
    </source>
</evidence>
<gene>
    <name evidence="2" type="ORF">KQY15_07445</name>
</gene>
<name>A0ABS6MJF4_9GAMM</name>
<comment type="caution">
    <text evidence="2">The sequence shown here is derived from an EMBL/GenBank/DDBJ whole genome shotgun (WGS) entry which is preliminary data.</text>
</comment>
<evidence type="ECO:0008006" key="4">
    <source>
        <dbReference type="Google" id="ProtNLM"/>
    </source>
</evidence>
<evidence type="ECO:0000313" key="2">
    <source>
        <dbReference type="EMBL" id="MBV2128924.1"/>
    </source>
</evidence>
<feature type="region of interest" description="Disordered" evidence="1">
    <location>
        <begin position="1"/>
        <end position="25"/>
    </location>
</feature>
<proteinExistence type="predicted"/>